<keyword evidence="6" id="KW-0732">Signal</keyword>
<keyword evidence="5 13" id="KW-0479">Metal-binding</keyword>
<dbReference type="FunFam" id="1.10.760.10:FF:000019">
    <property type="entry name" value="Di-heme cytochrome C peroxidase"/>
    <property type="match status" value="1"/>
</dbReference>
<keyword evidence="7" id="KW-0574">Periplasm</keyword>
<evidence type="ECO:0000256" key="1">
    <source>
        <dbReference type="ARBA" id="ARBA00004418"/>
    </source>
</evidence>
<evidence type="ECO:0000256" key="4">
    <source>
        <dbReference type="ARBA" id="ARBA00022617"/>
    </source>
</evidence>
<dbReference type="AlphaFoldDB" id="A0A1L3I703"/>
<keyword evidence="10 13" id="KW-0408">Iron</keyword>
<evidence type="ECO:0000256" key="3">
    <source>
        <dbReference type="ARBA" id="ARBA00022448"/>
    </source>
</evidence>
<organism evidence="15 16">
    <name type="scientific">Phaeobacter porticola</name>
    <dbReference type="NCBI Taxonomy" id="1844006"/>
    <lineage>
        <taxon>Bacteria</taxon>
        <taxon>Pseudomonadati</taxon>
        <taxon>Pseudomonadota</taxon>
        <taxon>Alphaproteobacteria</taxon>
        <taxon>Rhodobacterales</taxon>
        <taxon>Roseobacteraceae</taxon>
        <taxon>Phaeobacter</taxon>
    </lineage>
</organism>
<dbReference type="KEGG" id="php:PhaeoP97_02478"/>
<comment type="subcellular location">
    <subcellularLocation>
        <location evidence="1">Periplasm</location>
    </subcellularLocation>
</comment>
<name>A0A1L3I703_9RHOB</name>
<sequence length="415" mass="45514">MIRTWLPLVPWFQQGCALALLLGLFVMHPPQARAQSAGAAPIQISPATCSQPSTGLDWAEIAARRSLMPQLGLPPLRHPKDNPPSAARIALGRQIFFDRALSINNTMSCAMCHVPEQGFANWELATSVGVEGRSVKRNAPSLINVGLLKPLFHDGRDTALETQFIGPLTARNEMANPSAGRVVAYLNQHPDYVIAFETAFNAGASLDRIGMALGAYQRSLTLGNSPFDRWYYGDDKTAINESAKRGFDLFRTKAGCASCHTFGADHALFTDEEFHDTGYGQMREMARQSPPETLPVQVAPGVVHQVDFALVRTVSAPREADLGRYEVTEDTADRWRFRTPTLRNLAVTPPYMHDGSFGTLDEVVDFYNHGGPELPGQDARIRPLYLSTAEKTDLVAFLMSLTSSELGCLVAEARQ</sequence>
<keyword evidence="4 13" id="KW-0349">Heme</keyword>
<evidence type="ECO:0000256" key="10">
    <source>
        <dbReference type="ARBA" id="ARBA00023004"/>
    </source>
</evidence>
<dbReference type="InterPro" id="IPR004852">
    <property type="entry name" value="Di-haem_cyt_c_peroxidsae"/>
</dbReference>
<gene>
    <name evidence="15" type="ORF">PhaeoP97_02478</name>
</gene>
<keyword evidence="15" id="KW-0575">Peroxidase</keyword>
<comment type="pathway">
    <text evidence="2">One-carbon metabolism; methylamine degradation.</text>
</comment>
<dbReference type="Pfam" id="PF03150">
    <property type="entry name" value="CCP_MauG"/>
    <property type="match status" value="1"/>
</dbReference>
<evidence type="ECO:0000259" key="14">
    <source>
        <dbReference type="PROSITE" id="PS51007"/>
    </source>
</evidence>
<dbReference type="Gene3D" id="1.10.760.10">
    <property type="entry name" value="Cytochrome c-like domain"/>
    <property type="match status" value="2"/>
</dbReference>
<dbReference type="PANTHER" id="PTHR30600:SF10">
    <property type="entry name" value="BLL6722 PROTEIN"/>
    <property type="match status" value="1"/>
</dbReference>
<evidence type="ECO:0000256" key="7">
    <source>
        <dbReference type="ARBA" id="ARBA00022764"/>
    </source>
</evidence>
<dbReference type="EMBL" id="CP016364">
    <property type="protein sequence ID" value="APG47863.1"/>
    <property type="molecule type" value="Genomic_DNA"/>
</dbReference>
<evidence type="ECO:0000256" key="13">
    <source>
        <dbReference type="PROSITE-ProRule" id="PRU00433"/>
    </source>
</evidence>
<evidence type="ECO:0000256" key="5">
    <source>
        <dbReference type="ARBA" id="ARBA00022723"/>
    </source>
</evidence>
<dbReference type="InterPro" id="IPR036909">
    <property type="entry name" value="Cyt_c-like_dom_sf"/>
</dbReference>
<evidence type="ECO:0000313" key="16">
    <source>
        <dbReference type="Proteomes" id="UP000183859"/>
    </source>
</evidence>
<dbReference type="InterPro" id="IPR009056">
    <property type="entry name" value="Cyt_c-like_dom"/>
</dbReference>
<dbReference type="InterPro" id="IPR051395">
    <property type="entry name" value="Cytochrome_c_Peroxidase/MauG"/>
</dbReference>
<evidence type="ECO:0000256" key="2">
    <source>
        <dbReference type="ARBA" id="ARBA00004856"/>
    </source>
</evidence>
<evidence type="ECO:0000256" key="11">
    <source>
        <dbReference type="ARBA" id="ARBA00058991"/>
    </source>
</evidence>
<dbReference type="GO" id="GO:0042597">
    <property type="term" value="C:periplasmic space"/>
    <property type="evidence" value="ECO:0007669"/>
    <property type="project" value="UniProtKB-SubCell"/>
</dbReference>
<evidence type="ECO:0000256" key="9">
    <source>
        <dbReference type="ARBA" id="ARBA00023002"/>
    </source>
</evidence>
<keyword evidence="16" id="KW-1185">Reference proteome</keyword>
<feature type="domain" description="Cytochrome c" evidence="14">
    <location>
        <begin position="241"/>
        <end position="402"/>
    </location>
</feature>
<proteinExistence type="predicted"/>
<accession>A0A1L3I703</accession>
<evidence type="ECO:0000313" key="15">
    <source>
        <dbReference type="EMBL" id="APG47863.1"/>
    </source>
</evidence>
<comment type="function">
    <text evidence="11">Involved in methylamine metabolism. Essential for the maturation of the beta subunit of MADH, presumably via a step in the biosynthesis of tryptophan tryptophylquinone (TTQ), the cofactor of MADH.</text>
</comment>
<evidence type="ECO:0000256" key="12">
    <source>
        <dbReference type="ARBA" id="ARBA00073576"/>
    </source>
</evidence>
<dbReference type="GO" id="GO:0020037">
    <property type="term" value="F:heme binding"/>
    <property type="evidence" value="ECO:0007669"/>
    <property type="project" value="InterPro"/>
</dbReference>
<feature type="domain" description="Cytochrome c" evidence="14">
    <location>
        <begin position="87"/>
        <end position="190"/>
    </location>
</feature>
<keyword evidence="8" id="KW-0249">Electron transport</keyword>
<dbReference type="GO" id="GO:0009055">
    <property type="term" value="F:electron transfer activity"/>
    <property type="evidence" value="ECO:0007669"/>
    <property type="project" value="InterPro"/>
</dbReference>
<keyword evidence="9 15" id="KW-0560">Oxidoreductase</keyword>
<keyword evidence="3" id="KW-0813">Transport</keyword>
<dbReference type="GO" id="GO:0004130">
    <property type="term" value="F:cytochrome-c peroxidase activity"/>
    <property type="evidence" value="ECO:0007669"/>
    <property type="project" value="TreeGrafter"/>
</dbReference>
<dbReference type="GO" id="GO:0046872">
    <property type="term" value="F:metal ion binding"/>
    <property type="evidence" value="ECO:0007669"/>
    <property type="project" value="UniProtKB-KW"/>
</dbReference>
<dbReference type="STRING" id="1844006.PhaeoP97_02478"/>
<dbReference type="SUPFAM" id="SSF46626">
    <property type="entry name" value="Cytochrome c"/>
    <property type="match status" value="2"/>
</dbReference>
<dbReference type="PROSITE" id="PS51007">
    <property type="entry name" value="CYTC"/>
    <property type="match status" value="2"/>
</dbReference>
<evidence type="ECO:0000256" key="8">
    <source>
        <dbReference type="ARBA" id="ARBA00022982"/>
    </source>
</evidence>
<dbReference type="Proteomes" id="UP000183859">
    <property type="component" value="Chromosome"/>
</dbReference>
<reference evidence="16" key="1">
    <citation type="submission" date="2016-07" db="EMBL/GenBank/DDBJ databases">
        <title>Phaeobacter portensis sp. nov., a tropodithietic acid producing bacterium isolated from a German harbor.</title>
        <authorList>
            <person name="Freese H.M."/>
            <person name="Bunk B."/>
            <person name="Breider S."/>
            <person name="Brinkhoff T."/>
        </authorList>
    </citation>
    <scope>NUCLEOTIDE SEQUENCE [LARGE SCALE GENOMIC DNA]</scope>
    <source>
        <strain evidence="16">P97</strain>
    </source>
</reference>
<dbReference type="RefSeq" id="WP_237028934.1">
    <property type="nucleotide sequence ID" value="NZ_CP016364.1"/>
</dbReference>
<dbReference type="PANTHER" id="PTHR30600">
    <property type="entry name" value="CYTOCHROME C PEROXIDASE-RELATED"/>
    <property type="match status" value="1"/>
</dbReference>
<evidence type="ECO:0000256" key="6">
    <source>
        <dbReference type="ARBA" id="ARBA00022729"/>
    </source>
</evidence>
<protein>
    <recommendedName>
        <fullName evidence="12">Methylamine utilization protein MauG</fullName>
    </recommendedName>
</protein>